<dbReference type="Proteomes" id="UP001230005">
    <property type="component" value="Unassembled WGS sequence"/>
</dbReference>
<evidence type="ECO:0000256" key="2">
    <source>
        <dbReference type="ARBA" id="ARBA00022448"/>
    </source>
</evidence>
<gene>
    <name evidence="12" type="ORF">J2S74_000644</name>
</gene>
<keyword evidence="5" id="KW-0762">Sugar transport</keyword>
<dbReference type="CDD" id="cd06579">
    <property type="entry name" value="TM_PBP1_transp_AraH_like"/>
    <property type="match status" value="1"/>
</dbReference>
<feature type="transmembrane region" description="Helical" evidence="11">
    <location>
        <begin position="12"/>
        <end position="36"/>
    </location>
</feature>
<evidence type="ECO:0000256" key="7">
    <source>
        <dbReference type="ARBA" id="ARBA00022989"/>
    </source>
</evidence>
<keyword evidence="13" id="KW-1185">Reference proteome</keyword>
<comment type="caution">
    <text evidence="12">The sequence shown here is derived from an EMBL/GenBank/DDBJ whole genome shotgun (WGS) entry which is preliminary data.</text>
</comment>
<keyword evidence="7 11" id="KW-1133">Transmembrane helix</keyword>
<feature type="transmembrane region" description="Helical" evidence="11">
    <location>
        <begin position="160"/>
        <end position="181"/>
    </location>
</feature>
<evidence type="ECO:0000313" key="13">
    <source>
        <dbReference type="Proteomes" id="UP001230005"/>
    </source>
</evidence>
<feature type="transmembrane region" description="Helical" evidence="11">
    <location>
        <begin position="353"/>
        <end position="371"/>
    </location>
</feature>
<protein>
    <recommendedName>
        <fullName evidence="10">Xylose transport system permease protein XylH</fullName>
    </recommendedName>
</protein>
<evidence type="ECO:0000256" key="5">
    <source>
        <dbReference type="ARBA" id="ARBA00022597"/>
    </source>
</evidence>
<keyword evidence="4" id="KW-0997">Cell inner membrane</keyword>
<organism evidence="12 13">
    <name type="scientific">Evansella vedderi</name>
    <dbReference type="NCBI Taxonomy" id="38282"/>
    <lineage>
        <taxon>Bacteria</taxon>
        <taxon>Bacillati</taxon>
        <taxon>Bacillota</taxon>
        <taxon>Bacilli</taxon>
        <taxon>Bacillales</taxon>
        <taxon>Bacillaceae</taxon>
        <taxon>Evansella</taxon>
    </lineage>
</organism>
<feature type="transmembrane region" description="Helical" evidence="11">
    <location>
        <begin position="273"/>
        <end position="291"/>
    </location>
</feature>
<evidence type="ECO:0000256" key="11">
    <source>
        <dbReference type="SAM" id="Phobius"/>
    </source>
</evidence>
<dbReference type="Pfam" id="PF02653">
    <property type="entry name" value="BPD_transp_2"/>
    <property type="match status" value="1"/>
</dbReference>
<feature type="transmembrane region" description="Helical" evidence="11">
    <location>
        <begin position="311"/>
        <end position="341"/>
    </location>
</feature>
<comment type="function">
    <text evidence="9">Part of the binding-protein-dependent transport system for D-xylose. Probably responsible for the translocation of the substrate across the membrane.</text>
</comment>
<keyword evidence="2" id="KW-0813">Transport</keyword>
<proteinExistence type="predicted"/>
<sequence length="379" mass="40801">MKNRISFKLDVRAYTLIIALIMIFVVFTILTNGDFISSRNITNLSRQMTVIGILAVGMTLIIVAGHIDLSVGSLLGLTGGIAAILQVWYGWSTFPVIIVTILAGILLGLWQGWWVAYKGVPAFIVTLGGMMIFRGILLGISGGQTVAPMNESFRVIGQAYIPYVIGYLLTAVLIVFAFIMVARKRKRRQKLDLALSPVSFDYGTVIVFSVLITLFVYMLNRYHGIPVPLLILLVIAGIFIFVSKNTTFGRHIYAIGGNPEAAKLSGINIKRNILSVFVIMGALSAVAGMVLTSRLNAGTVSAGQMYELDAIAAVVIGGTSLMGGVGTIVGSILGALIMASIDNGMSMMNVPPFWQYIVKGMILILAVWLDISSKKKTAS</sequence>
<dbReference type="InterPro" id="IPR001851">
    <property type="entry name" value="ABC_transp_permease"/>
</dbReference>
<evidence type="ECO:0000256" key="1">
    <source>
        <dbReference type="ARBA" id="ARBA00004651"/>
    </source>
</evidence>
<evidence type="ECO:0000256" key="4">
    <source>
        <dbReference type="ARBA" id="ARBA00022519"/>
    </source>
</evidence>
<evidence type="ECO:0000256" key="6">
    <source>
        <dbReference type="ARBA" id="ARBA00022692"/>
    </source>
</evidence>
<dbReference type="RefSeq" id="WP_307321701.1">
    <property type="nucleotide sequence ID" value="NZ_JAUSUG010000002.1"/>
</dbReference>
<dbReference type="EMBL" id="JAUSUG010000002">
    <property type="protein sequence ID" value="MDQ0253272.1"/>
    <property type="molecule type" value="Genomic_DNA"/>
</dbReference>
<evidence type="ECO:0000256" key="3">
    <source>
        <dbReference type="ARBA" id="ARBA00022475"/>
    </source>
</evidence>
<feature type="transmembrane region" description="Helical" evidence="11">
    <location>
        <begin position="225"/>
        <end position="242"/>
    </location>
</feature>
<feature type="transmembrane region" description="Helical" evidence="11">
    <location>
        <begin position="122"/>
        <end position="140"/>
    </location>
</feature>
<comment type="subcellular location">
    <subcellularLocation>
        <location evidence="1">Cell membrane</location>
        <topology evidence="1">Multi-pass membrane protein</topology>
    </subcellularLocation>
</comment>
<name>A0ABT9ZRB4_9BACI</name>
<reference evidence="12 13" key="1">
    <citation type="submission" date="2023-07" db="EMBL/GenBank/DDBJ databases">
        <title>Genomic Encyclopedia of Type Strains, Phase IV (KMG-IV): sequencing the most valuable type-strain genomes for metagenomic binning, comparative biology and taxonomic classification.</title>
        <authorList>
            <person name="Goeker M."/>
        </authorList>
    </citation>
    <scope>NUCLEOTIDE SEQUENCE [LARGE SCALE GENOMIC DNA]</scope>
    <source>
        <strain evidence="12 13">DSM 9768</strain>
    </source>
</reference>
<accession>A0ABT9ZRB4</accession>
<evidence type="ECO:0000256" key="9">
    <source>
        <dbReference type="ARBA" id="ARBA00035611"/>
    </source>
</evidence>
<feature type="transmembrane region" description="Helical" evidence="11">
    <location>
        <begin position="193"/>
        <end position="219"/>
    </location>
</feature>
<evidence type="ECO:0000313" key="12">
    <source>
        <dbReference type="EMBL" id="MDQ0253272.1"/>
    </source>
</evidence>
<keyword evidence="6 11" id="KW-0812">Transmembrane</keyword>
<evidence type="ECO:0000256" key="10">
    <source>
        <dbReference type="ARBA" id="ARBA00035686"/>
    </source>
</evidence>
<evidence type="ECO:0000256" key="8">
    <source>
        <dbReference type="ARBA" id="ARBA00023136"/>
    </source>
</evidence>
<keyword evidence="8 11" id="KW-0472">Membrane</keyword>
<keyword evidence="3" id="KW-1003">Cell membrane</keyword>
<feature type="transmembrane region" description="Helical" evidence="11">
    <location>
        <begin position="48"/>
        <end position="67"/>
    </location>
</feature>
<dbReference type="PANTHER" id="PTHR32196:SF32">
    <property type="entry name" value="XYLOSE TRANSPORT SYSTEM PERMEASE PROTEIN XYLH"/>
    <property type="match status" value="1"/>
</dbReference>
<dbReference type="PANTHER" id="PTHR32196">
    <property type="entry name" value="ABC TRANSPORTER PERMEASE PROTEIN YPHD-RELATED-RELATED"/>
    <property type="match status" value="1"/>
</dbReference>
<feature type="transmembrane region" description="Helical" evidence="11">
    <location>
        <begin position="87"/>
        <end position="110"/>
    </location>
</feature>